<gene>
    <name evidence="2" type="ORF">EKO27_g9782</name>
</gene>
<name>A0A439CT21_9PEZI</name>
<keyword evidence="3" id="KW-1185">Reference proteome</keyword>
<dbReference type="AlphaFoldDB" id="A0A439CT21"/>
<feature type="non-terminal residue" evidence="2">
    <location>
        <position position="137"/>
    </location>
</feature>
<protein>
    <submittedName>
        <fullName evidence="2">Uncharacterized protein</fullName>
    </submittedName>
</protein>
<feature type="region of interest" description="Disordered" evidence="1">
    <location>
        <begin position="18"/>
        <end position="104"/>
    </location>
</feature>
<dbReference type="Proteomes" id="UP000286045">
    <property type="component" value="Unassembled WGS sequence"/>
</dbReference>
<reference evidence="2 3" key="1">
    <citation type="submission" date="2018-12" db="EMBL/GenBank/DDBJ databases">
        <title>Draft genome sequence of Xylaria grammica IHI A82.</title>
        <authorList>
            <person name="Buettner E."/>
            <person name="Kellner H."/>
        </authorList>
    </citation>
    <scope>NUCLEOTIDE SEQUENCE [LARGE SCALE GENOMIC DNA]</scope>
    <source>
        <strain evidence="2 3">IHI A82</strain>
    </source>
</reference>
<feature type="compositionally biased region" description="Low complexity" evidence="1">
    <location>
        <begin position="83"/>
        <end position="103"/>
    </location>
</feature>
<comment type="caution">
    <text evidence="2">The sequence shown here is derived from an EMBL/GenBank/DDBJ whole genome shotgun (WGS) entry which is preliminary data.</text>
</comment>
<feature type="region of interest" description="Disordered" evidence="1">
    <location>
        <begin position="116"/>
        <end position="137"/>
    </location>
</feature>
<dbReference type="EMBL" id="RYZI01000453">
    <property type="protein sequence ID" value="RWA05324.1"/>
    <property type="molecule type" value="Genomic_DNA"/>
</dbReference>
<organism evidence="2 3">
    <name type="scientific">Xylaria grammica</name>
    <dbReference type="NCBI Taxonomy" id="363999"/>
    <lineage>
        <taxon>Eukaryota</taxon>
        <taxon>Fungi</taxon>
        <taxon>Dikarya</taxon>
        <taxon>Ascomycota</taxon>
        <taxon>Pezizomycotina</taxon>
        <taxon>Sordariomycetes</taxon>
        <taxon>Xylariomycetidae</taxon>
        <taxon>Xylariales</taxon>
        <taxon>Xylariaceae</taxon>
        <taxon>Xylaria</taxon>
    </lineage>
</organism>
<evidence type="ECO:0000313" key="2">
    <source>
        <dbReference type="EMBL" id="RWA05324.1"/>
    </source>
</evidence>
<evidence type="ECO:0000256" key="1">
    <source>
        <dbReference type="SAM" id="MobiDB-lite"/>
    </source>
</evidence>
<accession>A0A439CT21</accession>
<evidence type="ECO:0000313" key="3">
    <source>
        <dbReference type="Proteomes" id="UP000286045"/>
    </source>
</evidence>
<sequence length="137" mass="14779">MMVRSTRIISWLEGIHPETSTSGIDAPLPSPATGKRKRQHRHRQMATQTAAKRRSVTIANDNGGDNSIDIDRTLRATSGKAWSAAASDTSSRSSATSSSSRLSPMKRLARLEVVAEHANPVSVQQINKPDPRIPGAL</sequence>
<feature type="compositionally biased region" description="Basic residues" evidence="1">
    <location>
        <begin position="34"/>
        <end position="44"/>
    </location>
</feature>
<proteinExistence type="predicted"/>